<name>A0A9W6PN88_9ACTN</name>
<accession>A0A9W6PN88</accession>
<dbReference type="Proteomes" id="UP001165143">
    <property type="component" value="Unassembled WGS sequence"/>
</dbReference>
<reference evidence="1" key="1">
    <citation type="submission" date="2023-02" db="EMBL/GenBank/DDBJ databases">
        <title>Kitasatospora phosalacinea NBRC 14362.</title>
        <authorList>
            <person name="Ichikawa N."/>
            <person name="Sato H."/>
            <person name="Tonouchi N."/>
        </authorList>
    </citation>
    <scope>NUCLEOTIDE SEQUENCE</scope>
    <source>
        <strain evidence="1">NBRC 14362</strain>
    </source>
</reference>
<gene>
    <name evidence="1" type="ORF">Kpho01_61160</name>
</gene>
<organism evidence="1 2">
    <name type="scientific">Kitasatospora phosalacinea</name>
    <dbReference type="NCBI Taxonomy" id="2065"/>
    <lineage>
        <taxon>Bacteria</taxon>
        <taxon>Bacillati</taxon>
        <taxon>Actinomycetota</taxon>
        <taxon>Actinomycetes</taxon>
        <taxon>Kitasatosporales</taxon>
        <taxon>Streptomycetaceae</taxon>
        <taxon>Kitasatospora</taxon>
    </lineage>
</organism>
<sequence length="152" mass="16337">MDTMPATVQVVGAVTQFAVEHRHGTAALIAFTTDGAGTTGYTRLEFTADQLHDLAGLLAAARGADTAAPPAPVIAIPAQTPVAAPPQEDTPTVLRRLYATLRRRPGAEEIRQALASRGLIDPGLSRSTLQRIRQNFEDDHPELRAERQQPQL</sequence>
<protein>
    <submittedName>
        <fullName evidence="1">Uncharacterized protein</fullName>
    </submittedName>
</protein>
<evidence type="ECO:0000313" key="1">
    <source>
        <dbReference type="EMBL" id="GLW58105.1"/>
    </source>
</evidence>
<dbReference type="AlphaFoldDB" id="A0A9W6PN88"/>
<proteinExistence type="predicted"/>
<dbReference type="RefSeq" id="WP_033252899.1">
    <property type="nucleotide sequence ID" value="NZ_BSRX01000047.1"/>
</dbReference>
<evidence type="ECO:0000313" key="2">
    <source>
        <dbReference type="Proteomes" id="UP001165143"/>
    </source>
</evidence>
<dbReference type="EMBL" id="BSRX01000047">
    <property type="protein sequence ID" value="GLW58105.1"/>
    <property type="molecule type" value="Genomic_DNA"/>
</dbReference>
<comment type="caution">
    <text evidence="1">The sequence shown here is derived from an EMBL/GenBank/DDBJ whole genome shotgun (WGS) entry which is preliminary data.</text>
</comment>